<dbReference type="Pfam" id="PF13411">
    <property type="entry name" value="MerR_1"/>
    <property type="match status" value="1"/>
</dbReference>
<name>A0A4R2PT21_RHOSA</name>
<dbReference type="OrthoDB" id="9810140at2"/>
<accession>A0A4R2PT21</accession>
<dbReference type="SMART" id="SM00422">
    <property type="entry name" value="HTH_MERR"/>
    <property type="match status" value="1"/>
</dbReference>
<comment type="caution">
    <text evidence="3">The sequence shown here is derived from an EMBL/GenBank/DDBJ whole genome shotgun (WGS) entry which is preliminary data.</text>
</comment>
<proteinExistence type="predicted"/>
<evidence type="ECO:0000259" key="2">
    <source>
        <dbReference type="PROSITE" id="PS50937"/>
    </source>
</evidence>
<dbReference type="EMBL" id="SLXO01000001">
    <property type="protein sequence ID" value="TCP38138.1"/>
    <property type="molecule type" value="Genomic_DNA"/>
</dbReference>
<dbReference type="SUPFAM" id="SSF46955">
    <property type="entry name" value="Putative DNA-binding domain"/>
    <property type="match status" value="1"/>
</dbReference>
<sequence>MTGESSLPPAIIDAEAASQDTPQAFGSADGPGRTAPDATDTGQPPTRATDKAAGAYRTISEVSAELDLPAHVLRFWETKFSQVRPLKRGGNRRYYRPQDVEVLRAIKALLYTDGVTIKGVQKLFRDKGLRATVHDRLASDAGLASLIGAPRDQQPAATSSPSQTSPTSPTPSSALAPGEPAPRGEPASSAPASTADLASSDPARSAPTRDRARPGSAPLSGLQTPSDAQGLLTELRAIRGLLRG</sequence>
<evidence type="ECO:0000256" key="1">
    <source>
        <dbReference type="SAM" id="MobiDB-lite"/>
    </source>
</evidence>
<feature type="region of interest" description="Disordered" evidence="1">
    <location>
        <begin position="1"/>
        <end position="52"/>
    </location>
</feature>
<gene>
    <name evidence="3" type="ORF">EV659_10134</name>
</gene>
<dbReference type="Gene3D" id="1.10.1660.10">
    <property type="match status" value="1"/>
</dbReference>
<reference evidence="3 4" key="1">
    <citation type="submission" date="2019-03" db="EMBL/GenBank/DDBJ databases">
        <title>Genomic Encyclopedia of Type Strains, Phase IV (KMG-IV): sequencing the most valuable type-strain genomes for metagenomic binning, comparative biology and taxonomic classification.</title>
        <authorList>
            <person name="Goeker M."/>
        </authorList>
    </citation>
    <scope>NUCLEOTIDE SEQUENCE [LARGE SCALE GENOMIC DNA]</scope>
    <source>
        <strain evidence="3 4">DSM 2132</strain>
    </source>
</reference>
<dbReference type="CDD" id="cd04765">
    <property type="entry name" value="HTH_MlrA-like_sg2"/>
    <property type="match status" value="1"/>
</dbReference>
<dbReference type="InterPro" id="IPR009061">
    <property type="entry name" value="DNA-bd_dom_put_sf"/>
</dbReference>
<feature type="domain" description="HTH merR-type" evidence="2">
    <location>
        <begin position="58"/>
        <end position="126"/>
    </location>
</feature>
<feature type="compositionally biased region" description="Low complexity" evidence="1">
    <location>
        <begin position="153"/>
        <end position="178"/>
    </location>
</feature>
<dbReference type="GO" id="GO:0006355">
    <property type="term" value="P:regulation of DNA-templated transcription"/>
    <property type="evidence" value="ECO:0007669"/>
    <property type="project" value="InterPro"/>
</dbReference>
<dbReference type="AlphaFoldDB" id="A0A4R2PT21"/>
<feature type="region of interest" description="Disordered" evidence="1">
    <location>
        <begin position="151"/>
        <end position="229"/>
    </location>
</feature>
<evidence type="ECO:0000313" key="4">
    <source>
        <dbReference type="Proteomes" id="UP000295399"/>
    </source>
</evidence>
<dbReference type="InParanoid" id="A0A4R2PT21"/>
<dbReference type="PROSITE" id="PS50937">
    <property type="entry name" value="HTH_MERR_2"/>
    <property type="match status" value="1"/>
</dbReference>
<organism evidence="3 4">
    <name type="scientific">Rhodothalassium salexigens DSM 2132</name>
    <dbReference type="NCBI Taxonomy" id="1188247"/>
    <lineage>
        <taxon>Bacteria</taxon>
        <taxon>Pseudomonadati</taxon>
        <taxon>Pseudomonadota</taxon>
        <taxon>Alphaproteobacteria</taxon>
        <taxon>Rhodothalassiales</taxon>
        <taxon>Rhodothalassiaceae</taxon>
        <taxon>Rhodothalassium</taxon>
    </lineage>
</organism>
<dbReference type="RefSeq" id="WP_132706379.1">
    <property type="nucleotide sequence ID" value="NZ_JACIGF010000001.1"/>
</dbReference>
<dbReference type="InterPro" id="IPR000551">
    <property type="entry name" value="MerR-type_HTH_dom"/>
</dbReference>
<protein>
    <submittedName>
        <fullName evidence="3">MerR-like DNA binding protein</fullName>
    </submittedName>
</protein>
<dbReference type="GO" id="GO:0003677">
    <property type="term" value="F:DNA binding"/>
    <property type="evidence" value="ECO:0007669"/>
    <property type="project" value="InterPro"/>
</dbReference>
<keyword evidence="4" id="KW-1185">Reference proteome</keyword>
<evidence type="ECO:0000313" key="3">
    <source>
        <dbReference type="EMBL" id="TCP38138.1"/>
    </source>
</evidence>
<dbReference type="Proteomes" id="UP000295399">
    <property type="component" value="Unassembled WGS sequence"/>
</dbReference>